<evidence type="ECO:0000313" key="2">
    <source>
        <dbReference type="Proteomes" id="UP000053660"/>
    </source>
</evidence>
<evidence type="ECO:0000313" key="1">
    <source>
        <dbReference type="EMBL" id="KHJ77025.1"/>
    </source>
</evidence>
<protein>
    <submittedName>
        <fullName evidence="1">Uncharacterized protein</fullName>
    </submittedName>
</protein>
<feature type="non-terminal residue" evidence="1">
    <location>
        <position position="1"/>
    </location>
</feature>
<dbReference type="Proteomes" id="UP000053660">
    <property type="component" value="Unassembled WGS sequence"/>
</dbReference>
<dbReference type="OrthoDB" id="5793798at2759"/>
<reference evidence="1 2" key="1">
    <citation type="submission" date="2014-03" db="EMBL/GenBank/DDBJ databases">
        <title>Draft genome of the hookworm Oesophagostomum dentatum.</title>
        <authorList>
            <person name="Mitreva M."/>
        </authorList>
    </citation>
    <scope>NUCLEOTIDE SEQUENCE [LARGE SCALE GENOMIC DNA]</scope>
    <source>
        <strain evidence="1 2">OD-Hann</strain>
    </source>
</reference>
<dbReference type="Pfam" id="PF08560">
    <property type="entry name" value="DUF1757"/>
    <property type="match status" value="1"/>
</dbReference>
<keyword evidence="2" id="KW-1185">Reference proteome</keyword>
<name>A0A0B1S1C0_OESDE</name>
<dbReference type="EMBL" id="KN611173">
    <property type="protein sequence ID" value="KHJ77025.1"/>
    <property type="molecule type" value="Genomic_DNA"/>
</dbReference>
<proteinExistence type="predicted"/>
<dbReference type="PANTHER" id="PTHR38636">
    <property type="entry name" value="PROTEIN CBG20488"/>
    <property type="match status" value="1"/>
</dbReference>
<dbReference type="PANTHER" id="PTHR38636:SF2">
    <property type="entry name" value="TRANSCELLULAR CHAPERONE SIGNALING (X)CROSS TISSUE"/>
    <property type="match status" value="1"/>
</dbReference>
<dbReference type="AlphaFoldDB" id="A0A0B1S1C0"/>
<organism evidence="1 2">
    <name type="scientific">Oesophagostomum dentatum</name>
    <name type="common">Nodular worm</name>
    <dbReference type="NCBI Taxonomy" id="61180"/>
    <lineage>
        <taxon>Eukaryota</taxon>
        <taxon>Metazoa</taxon>
        <taxon>Ecdysozoa</taxon>
        <taxon>Nematoda</taxon>
        <taxon>Chromadorea</taxon>
        <taxon>Rhabditida</taxon>
        <taxon>Rhabditina</taxon>
        <taxon>Rhabditomorpha</taxon>
        <taxon>Strongyloidea</taxon>
        <taxon>Strongylidae</taxon>
        <taxon>Oesophagostomum</taxon>
    </lineage>
</organism>
<gene>
    <name evidence="1" type="ORF">OESDEN_23355</name>
</gene>
<accession>A0A0B1S1C0</accession>
<sequence length="159" mass="18300">LLQEAEFEAKREKNIKARKKAISRVLTKREQYRLKKALGQAAASSNASDVSDHMIGLESWFHNFSQFIYKANTPESLADIPRPYLEYSIWGLFKGAELTSILGGCIAHPIYRWYLHKQLKPENTTPNSSKIIRATCRRLQVCRLLDSSLYDRCRNHICG</sequence>
<dbReference type="InterPro" id="IPR013869">
    <property type="entry name" value="DUF1757"/>
</dbReference>